<dbReference type="eggNOG" id="COG0845">
    <property type="taxonomic scope" value="Bacteria"/>
</dbReference>
<dbReference type="Gene3D" id="2.40.50.100">
    <property type="match status" value="1"/>
</dbReference>
<evidence type="ECO:0000256" key="1">
    <source>
        <dbReference type="SAM" id="SignalP"/>
    </source>
</evidence>
<dbReference type="SUPFAM" id="SSF111369">
    <property type="entry name" value="HlyD-like secretion proteins"/>
    <property type="match status" value="1"/>
</dbReference>
<dbReference type="InterPro" id="IPR058625">
    <property type="entry name" value="MdtA-like_BSH"/>
</dbReference>
<dbReference type="AlphaFoldDB" id="A0A0D6B155"/>
<accession>A0A0D6B155</accession>
<feature type="domain" description="Multidrug resistance protein MdtA-like barrel-sandwich hybrid" evidence="2">
    <location>
        <begin position="55"/>
        <end position="207"/>
    </location>
</feature>
<reference evidence="3 5" key="1">
    <citation type="submission" date="2015-02" db="EMBL/GenBank/DDBJ databases">
        <title>Genome sequene of Rhodovulum sulfidophilum DSM 2351.</title>
        <authorList>
            <person name="Nagao N."/>
        </authorList>
    </citation>
    <scope>NUCLEOTIDE SEQUENCE [LARGE SCALE GENOMIC DNA]</scope>
    <source>
        <strain evidence="3 5">DSM 2351</strain>
    </source>
</reference>
<dbReference type="EMBL" id="AP014800">
    <property type="protein sequence ID" value="BAQ68827.1"/>
    <property type="molecule type" value="Genomic_DNA"/>
</dbReference>
<protein>
    <recommendedName>
        <fullName evidence="2">Multidrug resistance protein MdtA-like barrel-sandwich hybrid domain-containing protein</fullName>
    </recommendedName>
</protein>
<evidence type="ECO:0000313" key="5">
    <source>
        <dbReference type="Proteomes" id="UP000064912"/>
    </source>
</evidence>
<feature type="signal peptide" evidence="1">
    <location>
        <begin position="1"/>
        <end position="21"/>
    </location>
</feature>
<dbReference type="KEGG" id="rsu:NHU_03292"/>
<evidence type="ECO:0000259" key="2">
    <source>
        <dbReference type="Pfam" id="PF25917"/>
    </source>
</evidence>
<dbReference type="PROSITE" id="PS00555">
    <property type="entry name" value="ICOSAH_VIR_COAT_S"/>
    <property type="match status" value="1"/>
</dbReference>
<keyword evidence="1" id="KW-0732">Signal</keyword>
<sequence length="307" mass="31569">MGGCGLILAVAVAVLPAAVSAQTSPEDFALRARSVAGAIPLLRPGQFNCTIKPLRVVEVTSAITGVAARVLVRPGQQVAAGDPLVELDAAMARAELALGEARASDDSALRASILRRDGLARKEERLARGLARGAVSPADHDDAALELALAAADVERQKAALEMAALDLAKTRIAVENTLIAAPVAGMIGEDLIDPGEGTSAGPLATIYVNQPLRVEAFVPSSALPDFVAAARHDIVVNDDVVHPLPVRFDYAAQLADLASGTISVFFTLDAPEVLPGSKCLIAGLPEAGSALPGSGPQNDEGTRYDN</sequence>
<dbReference type="Gene3D" id="2.40.30.170">
    <property type="match status" value="1"/>
</dbReference>
<dbReference type="Gene3D" id="1.10.287.470">
    <property type="entry name" value="Helix hairpin bin"/>
    <property type="match status" value="1"/>
</dbReference>
<proteinExistence type="predicted"/>
<evidence type="ECO:0000313" key="3">
    <source>
        <dbReference type="EMBL" id="BAQ68827.1"/>
    </source>
</evidence>
<dbReference type="Pfam" id="PF25917">
    <property type="entry name" value="BSH_RND"/>
    <property type="match status" value="1"/>
</dbReference>
<dbReference type="GO" id="GO:1990281">
    <property type="term" value="C:efflux pump complex"/>
    <property type="evidence" value="ECO:0007669"/>
    <property type="project" value="TreeGrafter"/>
</dbReference>
<dbReference type="PANTHER" id="PTHR30469:SF15">
    <property type="entry name" value="HLYD FAMILY OF SECRETION PROTEINS"/>
    <property type="match status" value="1"/>
</dbReference>
<dbReference type="KEGG" id="rsu:NHU_01671"/>
<name>A0A0D6B155_RHOSU</name>
<feature type="chain" id="PRO_5007396835" description="Multidrug resistance protein MdtA-like barrel-sandwich hybrid domain-containing protein" evidence="1">
    <location>
        <begin position="22"/>
        <end position="307"/>
    </location>
</feature>
<dbReference type="Proteomes" id="UP000064912">
    <property type="component" value="Chromosome"/>
</dbReference>
<gene>
    <name evidence="3" type="ORF">NHU_01671</name>
    <name evidence="4" type="ORF">NHU_03292</name>
</gene>
<evidence type="ECO:0000313" key="4">
    <source>
        <dbReference type="EMBL" id="BAQ70432.1"/>
    </source>
</evidence>
<organism evidence="3 5">
    <name type="scientific">Rhodovulum sulfidophilum</name>
    <name type="common">Rhodobacter sulfidophilus</name>
    <dbReference type="NCBI Taxonomy" id="35806"/>
    <lineage>
        <taxon>Bacteria</taxon>
        <taxon>Pseudomonadati</taxon>
        <taxon>Pseudomonadota</taxon>
        <taxon>Alphaproteobacteria</taxon>
        <taxon>Rhodobacterales</taxon>
        <taxon>Paracoccaceae</taxon>
        <taxon>Rhodovulum</taxon>
    </lineage>
</organism>
<dbReference type="EMBL" id="AP014800">
    <property type="protein sequence ID" value="BAQ70432.1"/>
    <property type="molecule type" value="Genomic_DNA"/>
</dbReference>
<dbReference type="PATRIC" id="fig|35806.4.peg.1724"/>
<dbReference type="PANTHER" id="PTHR30469">
    <property type="entry name" value="MULTIDRUG RESISTANCE PROTEIN MDTA"/>
    <property type="match status" value="1"/>
</dbReference>
<dbReference type="GO" id="GO:0015562">
    <property type="term" value="F:efflux transmembrane transporter activity"/>
    <property type="evidence" value="ECO:0007669"/>
    <property type="project" value="TreeGrafter"/>
</dbReference>